<dbReference type="InterPro" id="IPR036890">
    <property type="entry name" value="HATPase_C_sf"/>
</dbReference>
<evidence type="ECO:0000313" key="4">
    <source>
        <dbReference type="Proteomes" id="UP000198609"/>
    </source>
</evidence>
<gene>
    <name evidence="3" type="ORF">SAMN04490356_3222</name>
</gene>
<reference evidence="4" key="1">
    <citation type="submission" date="2016-10" db="EMBL/GenBank/DDBJ databases">
        <authorList>
            <person name="Varghese N."/>
            <person name="Submissions S."/>
        </authorList>
    </citation>
    <scope>NUCLEOTIDE SEQUENCE [LARGE SCALE GENOMIC DNA]</scope>
    <source>
        <strain evidence="4">DSM 40318</strain>
    </source>
</reference>
<dbReference type="RefSeq" id="WP_167746363.1">
    <property type="nucleotide sequence ID" value="NZ_FNST01000002.1"/>
</dbReference>
<keyword evidence="3" id="KW-0808">Transferase</keyword>
<organism evidence="3 4">
    <name type="scientific">Streptomyces melanosporofaciens</name>
    <dbReference type="NCBI Taxonomy" id="67327"/>
    <lineage>
        <taxon>Bacteria</taxon>
        <taxon>Bacillati</taxon>
        <taxon>Actinomycetota</taxon>
        <taxon>Actinomycetes</taxon>
        <taxon>Kitasatosporales</taxon>
        <taxon>Streptomycetaceae</taxon>
        <taxon>Streptomyces</taxon>
        <taxon>Streptomyces violaceusniger group</taxon>
    </lineage>
</organism>
<evidence type="ECO:0000313" key="3">
    <source>
        <dbReference type="EMBL" id="SEC18638.1"/>
    </source>
</evidence>
<dbReference type="InterPro" id="IPR050267">
    <property type="entry name" value="Anti-sigma-factor_SerPK"/>
</dbReference>
<dbReference type="GO" id="GO:0004674">
    <property type="term" value="F:protein serine/threonine kinase activity"/>
    <property type="evidence" value="ECO:0007669"/>
    <property type="project" value="UniProtKB-KW"/>
</dbReference>
<dbReference type="InterPro" id="IPR003594">
    <property type="entry name" value="HATPase_dom"/>
</dbReference>
<dbReference type="PANTHER" id="PTHR35526">
    <property type="entry name" value="ANTI-SIGMA-F FACTOR RSBW-RELATED"/>
    <property type="match status" value="1"/>
</dbReference>
<proteinExistence type="predicted"/>
<dbReference type="PANTHER" id="PTHR35526:SF3">
    <property type="entry name" value="ANTI-SIGMA-F FACTOR RSBW"/>
    <property type="match status" value="1"/>
</dbReference>
<protein>
    <submittedName>
        <fullName evidence="3">Anti-sigma regulatory factor (Ser/Thr protein kinase)</fullName>
    </submittedName>
</protein>
<keyword evidence="1" id="KW-0723">Serine/threonine-protein kinase</keyword>
<sequence>METHQLSFVLPSTPRAVTDTRHRVLAALCGWGLQPGSDVLDSVELATSELVTNAVKHAGPEPFSVDIRLRGGLVRIDVCDAGYELPRLSLPGSADENGRGLLIVTTLAARHDVELTPTGKRCWAEFEVPLEAIVDTKAASAAPSHP</sequence>
<dbReference type="EMBL" id="FNST01000002">
    <property type="protein sequence ID" value="SEC18638.1"/>
    <property type="molecule type" value="Genomic_DNA"/>
</dbReference>
<name>A0A1H4QGI3_STRMJ</name>
<evidence type="ECO:0000256" key="1">
    <source>
        <dbReference type="ARBA" id="ARBA00022527"/>
    </source>
</evidence>
<dbReference type="Pfam" id="PF13581">
    <property type="entry name" value="HATPase_c_2"/>
    <property type="match status" value="1"/>
</dbReference>
<dbReference type="AlphaFoldDB" id="A0A1H4QGI3"/>
<keyword evidence="4" id="KW-1185">Reference proteome</keyword>
<dbReference type="SUPFAM" id="SSF55874">
    <property type="entry name" value="ATPase domain of HSP90 chaperone/DNA topoisomerase II/histidine kinase"/>
    <property type="match status" value="1"/>
</dbReference>
<dbReference type="Gene3D" id="3.30.565.10">
    <property type="entry name" value="Histidine kinase-like ATPase, C-terminal domain"/>
    <property type="match status" value="1"/>
</dbReference>
<dbReference type="Proteomes" id="UP000198609">
    <property type="component" value="Unassembled WGS sequence"/>
</dbReference>
<accession>A0A1H4QGI3</accession>
<feature type="domain" description="Histidine kinase/HSP90-like ATPase" evidence="2">
    <location>
        <begin position="10"/>
        <end position="122"/>
    </location>
</feature>
<keyword evidence="3" id="KW-0418">Kinase</keyword>
<evidence type="ECO:0000259" key="2">
    <source>
        <dbReference type="Pfam" id="PF13581"/>
    </source>
</evidence>
<dbReference type="CDD" id="cd16936">
    <property type="entry name" value="HATPase_RsbW-like"/>
    <property type="match status" value="1"/>
</dbReference>